<keyword evidence="3 7" id="KW-0812">Transmembrane</keyword>
<evidence type="ECO:0000313" key="10">
    <source>
        <dbReference type="Proteomes" id="UP000676169"/>
    </source>
</evidence>
<feature type="transmembrane region" description="Helical" evidence="7">
    <location>
        <begin position="160"/>
        <end position="188"/>
    </location>
</feature>
<comment type="similarity">
    <text evidence="6">Belongs to the exbB/tolQ family.</text>
</comment>
<organism evidence="9 10">
    <name type="scientific">Luteolibacter ambystomatis</name>
    <dbReference type="NCBI Taxonomy" id="2824561"/>
    <lineage>
        <taxon>Bacteria</taxon>
        <taxon>Pseudomonadati</taxon>
        <taxon>Verrucomicrobiota</taxon>
        <taxon>Verrucomicrobiia</taxon>
        <taxon>Verrucomicrobiales</taxon>
        <taxon>Verrucomicrobiaceae</taxon>
        <taxon>Luteolibacter</taxon>
    </lineage>
</organism>
<keyword evidence="5 7" id="KW-0472">Membrane</keyword>
<evidence type="ECO:0000256" key="5">
    <source>
        <dbReference type="ARBA" id="ARBA00023136"/>
    </source>
</evidence>
<reference evidence="9" key="1">
    <citation type="submission" date="2021-04" db="EMBL/GenBank/DDBJ databases">
        <title>Luteolibacter sp. 32A isolated from the skin of an Anderson's salamander (Ambystoma andersonii).</title>
        <authorList>
            <person name="Spergser J."/>
            <person name="Busse H.-J."/>
        </authorList>
    </citation>
    <scope>NUCLEOTIDE SEQUENCE</scope>
    <source>
        <strain evidence="9">32A</strain>
    </source>
</reference>
<feature type="domain" description="MotA/TolQ/ExbB proton channel" evidence="8">
    <location>
        <begin position="131"/>
        <end position="240"/>
    </location>
</feature>
<gene>
    <name evidence="9" type="ORF">KBB96_02365</name>
</gene>
<feature type="transmembrane region" description="Helical" evidence="7">
    <location>
        <begin position="200"/>
        <end position="228"/>
    </location>
</feature>
<dbReference type="EMBL" id="CP073100">
    <property type="protein sequence ID" value="QUE51742.1"/>
    <property type="molecule type" value="Genomic_DNA"/>
</dbReference>
<dbReference type="GO" id="GO:0017038">
    <property type="term" value="P:protein import"/>
    <property type="evidence" value="ECO:0007669"/>
    <property type="project" value="TreeGrafter"/>
</dbReference>
<keyword evidence="6" id="KW-0653">Protein transport</keyword>
<name>A0A975J0G4_9BACT</name>
<dbReference type="InterPro" id="IPR050790">
    <property type="entry name" value="ExbB/TolQ_transport"/>
</dbReference>
<dbReference type="PANTHER" id="PTHR30625">
    <property type="entry name" value="PROTEIN TOLQ"/>
    <property type="match status" value="1"/>
</dbReference>
<evidence type="ECO:0000256" key="1">
    <source>
        <dbReference type="ARBA" id="ARBA00004651"/>
    </source>
</evidence>
<accession>A0A975J0G4</accession>
<evidence type="ECO:0000256" key="2">
    <source>
        <dbReference type="ARBA" id="ARBA00022475"/>
    </source>
</evidence>
<keyword evidence="10" id="KW-1185">Reference proteome</keyword>
<keyword evidence="2" id="KW-1003">Cell membrane</keyword>
<sequence>MEGGEGGAKHSAALEHIMLFGDIAKNMMFDGWMAIGVCVLMILVGWSVAVKKFFYLNSIQKGGKVFLDQWKKLSGDLTALDHGDKANVSSFGGLADARTQALVKQSPLYHLYHIGSEEIRHRLERDKTRTKGLSGRSIEAIRASLDAGLVHENHHLNKGLVFLTMSIAGGPYVGLLGTVVGVMITFAIIAKSGEVDVNSIAPGIASALLATVAGLIVAIPALFIYSYLSSKIKESMGTMQVFIDEFIAKMAEFYPPAGESTPHVNATQAHANAHPVPKTLEPV</sequence>
<dbReference type="AlphaFoldDB" id="A0A975J0G4"/>
<keyword evidence="6" id="KW-0813">Transport</keyword>
<dbReference type="Pfam" id="PF01618">
    <property type="entry name" value="MotA_ExbB"/>
    <property type="match status" value="1"/>
</dbReference>
<dbReference type="InterPro" id="IPR002898">
    <property type="entry name" value="MotA_ExbB_proton_chnl"/>
</dbReference>
<evidence type="ECO:0000256" key="6">
    <source>
        <dbReference type="RuleBase" id="RU004057"/>
    </source>
</evidence>
<dbReference type="RefSeq" id="WP_211631881.1">
    <property type="nucleotide sequence ID" value="NZ_CP073100.1"/>
</dbReference>
<proteinExistence type="inferred from homology"/>
<evidence type="ECO:0000313" key="9">
    <source>
        <dbReference type="EMBL" id="QUE51742.1"/>
    </source>
</evidence>
<protein>
    <submittedName>
        <fullName evidence="9">MotA/TolQ/ExbB proton channel family protein</fullName>
    </submittedName>
</protein>
<evidence type="ECO:0000256" key="3">
    <source>
        <dbReference type="ARBA" id="ARBA00022692"/>
    </source>
</evidence>
<keyword evidence="4 7" id="KW-1133">Transmembrane helix</keyword>
<dbReference type="KEGG" id="lamb:KBB96_02365"/>
<evidence type="ECO:0000256" key="4">
    <source>
        <dbReference type="ARBA" id="ARBA00022989"/>
    </source>
</evidence>
<evidence type="ECO:0000256" key="7">
    <source>
        <dbReference type="SAM" id="Phobius"/>
    </source>
</evidence>
<dbReference type="GO" id="GO:0005886">
    <property type="term" value="C:plasma membrane"/>
    <property type="evidence" value="ECO:0007669"/>
    <property type="project" value="UniProtKB-SubCell"/>
</dbReference>
<dbReference type="PANTHER" id="PTHR30625:SF3">
    <property type="entry name" value="TOL-PAL SYSTEM PROTEIN TOLQ"/>
    <property type="match status" value="1"/>
</dbReference>
<comment type="subcellular location">
    <subcellularLocation>
        <location evidence="1">Cell membrane</location>
        <topology evidence="1">Multi-pass membrane protein</topology>
    </subcellularLocation>
    <subcellularLocation>
        <location evidence="6">Membrane</location>
        <topology evidence="6">Multi-pass membrane protein</topology>
    </subcellularLocation>
</comment>
<evidence type="ECO:0000259" key="8">
    <source>
        <dbReference type="Pfam" id="PF01618"/>
    </source>
</evidence>
<dbReference type="Proteomes" id="UP000676169">
    <property type="component" value="Chromosome"/>
</dbReference>
<feature type="transmembrane region" description="Helical" evidence="7">
    <location>
        <begin position="31"/>
        <end position="50"/>
    </location>
</feature>